<evidence type="ECO:0000256" key="1">
    <source>
        <dbReference type="SAM" id="Phobius"/>
    </source>
</evidence>
<dbReference type="EMBL" id="LNYX01000005">
    <property type="protein sequence ID" value="KTD65663.1"/>
    <property type="molecule type" value="Genomic_DNA"/>
</dbReference>
<protein>
    <recommendedName>
        <fullName evidence="4">Transmembrane protein</fullName>
    </recommendedName>
</protein>
<sequence length="109" mass="12042">MYAMNIMEKSLHCLVIVGLLVLSFKPWLPHGRDLFNLPSTHYSTQSECPSRLAATISCASTAYFTVLQNALSDEFISVLAMAGFISFLLATLVTSTPIRRLLRPPISSH</sequence>
<organism evidence="2 3">
    <name type="scientific">Legionella spiritensis</name>
    <dbReference type="NCBI Taxonomy" id="452"/>
    <lineage>
        <taxon>Bacteria</taxon>
        <taxon>Pseudomonadati</taxon>
        <taxon>Pseudomonadota</taxon>
        <taxon>Gammaproteobacteria</taxon>
        <taxon>Legionellales</taxon>
        <taxon>Legionellaceae</taxon>
        <taxon>Legionella</taxon>
    </lineage>
</organism>
<accession>A0A0W0Z9C9</accession>
<dbReference type="AlphaFoldDB" id="A0A0W0Z9C9"/>
<evidence type="ECO:0000313" key="3">
    <source>
        <dbReference type="Proteomes" id="UP000054877"/>
    </source>
</evidence>
<dbReference type="PATRIC" id="fig|452.5.peg.411"/>
<evidence type="ECO:0000313" key="2">
    <source>
        <dbReference type="EMBL" id="KTD65663.1"/>
    </source>
</evidence>
<proteinExistence type="predicted"/>
<dbReference type="Proteomes" id="UP000054877">
    <property type="component" value="Unassembled WGS sequence"/>
</dbReference>
<keyword evidence="1" id="KW-0472">Membrane</keyword>
<keyword evidence="3" id="KW-1185">Reference proteome</keyword>
<gene>
    <name evidence="2" type="ORF">Lspi_0375</name>
</gene>
<keyword evidence="1" id="KW-1133">Transmembrane helix</keyword>
<name>A0A0W0Z9C9_LEGSP</name>
<comment type="caution">
    <text evidence="2">The sequence shown here is derived from an EMBL/GenBank/DDBJ whole genome shotgun (WGS) entry which is preliminary data.</text>
</comment>
<dbReference type="STRING" id="452.Lspi_0375"/>
<keyword evidence="1" id="KW-0812">Transmembrane</keyword>
<evidence type="ECO:0008006" key="4">
    <source>
        <dbReference type="Google" id="ProtNLM"/>
    </source>
</evidence>
<feature type="transmembrane region" description="Helical" evidence="1">
    <location>
        <begin position="75"/>
        <end position="93"/>
    </location>
</feature>
<reference evidence="2 3" key="1">
    <citation type="submission" date="2015-11" db="EMBL/GenBank/DDBJ databases">
        <title>Genomic analysis of 38 Legionella species identifies large and diverse effector repertoires.</title>
        <authorList>
            <person name="Burstein D."/>
            <person name="Amaro F."/>
            <person name="Zusman T."/>
            <person name="Lifshitz Z."/>
            <person name="Cohen O."/>
            <person name="Gilbert J.A."/>
            <person name="Pupko T."/>
            <person name="Shuman H.A."/>
            <person name="Segal G."/>
        </authorList>
    </citation>
    <scope>NUCLEOTIDE SEQUENCE [LARGE SCALE GENOMIC DNA]</scope>
    <source>
        <strain evidence="2 3">Mt.St.Helens-9</strain>
    </source>
</reference>